<dbReference type="OrthoDB" id="797104at2"/>
<dbReference type="EMBL" id="CP035758">
    <property type="protein sequence ID" value="QBD76193.1"/>
    <property type="molecule type" value="Genomic_DNA"/>
</dbReference>
<sequence length="184" mass="21345">MVIIIYNRRASLEKIRQQHPQAAIIDVTSRGSQPWLRFSPFYPHGNIPVPFSPGYLSASVEGIWQGLKVFERADIDQRKFAITTMKNLKRSVRTYGKVLGHRQGVTGTQLLPYLQARHLIYLPTYQWVLEHCLQDLLSELKQLEKEKTIIFLDYETNCDINAANRPLSHAGLIKLYLEDNWPRL</sequence>
<dbReference type="KEGG" id="kbs:EPA93_09290"/>
<gene>
    <name evidence="1" type="ORF">EPA93_09290</name>
</gene>
<organism evidence="1 2">
    <name type="scientific">Ktedonosporobacter rubrisoli</name>
    <dbReference type="NCBI Taxonomy" id="2509675"/>
    <lineage>
        <taxon>Bacteria</taxon>
        <taxon>Bacillati</taxon>
        <taxon>Chloroflexota</taxon>
        <taxon>Ktedonobacteria</taxon>
        <taxon>Ktedonobacterales</taxon>
        <taxon>Ktedonosporobacteraceae</taxon>
        <taxon>Ktedonosporobacter</taxon>
    </lineage>
</organism>
<reference evidence="1 2" key="1">
    <citation type="submission" date="2019-01" db="EMBL/GenBank/DDBJ databases">
        <title>Ktedonosporobacter rubrisoli SCAWS-G2.</title>
        <authorList>
            <person name="Huang Y."/>
            <person name="Yan B."/>
        </authorList>
    </citation>
    <scope>NUCLEOTIDE SEQUENCE [LARGE SCALE GENOMIC DNA]</scope>
    <source>
        <strain evidence="1 2">SCAWS-G2</strain>
    </source>
</reference>
<dbReference type="AlphaFoldDB" id="A0A4P6JM65"/>
<evidence type="ECO:0000313" key="2">
    <source>
        <dbReference type="Proteomes" id="UP000290365"/>
    </source>
</evidence>
<dbReference type="InterPro" id="IPR054219">
    <property type="entry name" value="DUF6939"/>
</dbReference>
<keyword evidence="2" id="KW-1185">Reference proteome</keyword>
<protein>
    <submittedName>
        <fullName evidence="1">Uncharacterized protein</fullName>
    </submittedName>
</protein>
<evidence type="ECO:0000313" key="1">
    <source>
        <dbReference type="EMBL" id="QBD76193.1"/>
    </source>
</evidence>
<dbReference type="Pfam" id="PF22075">
    <property type="entry name" value="DUF6939"/>
    <property type="match status" value="1"/>
</dbReference>
<dbReference type="Proteomes" id="UP000290365">
    <property type="component" value="Chromosome"/>
</dbReference>
<name>A0A4P6JM65_KTERU</name>
<proteinExistence type="predicted"/>
<accession>A0A4P6JM65</accession>